<proteinExistence type="predicted"/>
<gene>
    <name evidence="2" type="ORF">F5891DRAFT_999144</name>
</gene>
<dbReference type="EMBL" id="JABBWK010000003">
    <property type="protein sequence ID" value="KAG1906871.1"/>
    <property type="molecule type" value="Genomic_DNA"/>
</dbReference>
<name>A0AAD4EIU1_9AGAM</name>
<evidence type="ECO:0000313" key="3">
    <source>
        <dbReference type="Proteomes" id="UP001195769"/>
    </source>
</evidence>
<sequence>MRVFMLGFFASLQVRPGIFLTLSAEVAADSLACNSSLWPSCLCVVQQGIQTLKVRLVARQLSLSTRLSQSVT</sequence>
<dbReference type="RefSeq" id="XP_041232446.1">
    <property type="nucleotide sequence ID" value="XM_041378524.1"/>
</dbReference>
<dbReference type="GeneID" id="64672822"/>
<evidence type="ECO:0000313" key="2">
    <source>
        <dbReference type="EMBL" id="KAG1906871.1"/>
    </source>
</evidence>
<keyword evidence="3" id="KW-1185">Reference proteome</keyword>
<feature type="chain" id="PRO_5041984265" description="Secreted protein" evidence="1">
    <location>
        <begin position="29"/>
        <end position="72"/>
    </location>
</feature>
<evidence type="ECO:0008006" key="4">
    <source>
        <dbReference type="Google" id="ProtNLM"/>
    </source>
</evidence>
<reference evidence="2" key="1">
    <citation type="journal article" date="2020" name="New Phytol.">
        <title>Comparative genomics reveals dynamic genome evolution in host specialist ectomycorrhizal fungi.</title>
        <authorList>
            <person name="Lofgren L.A."/>
            <person name="Nguyen N.H."/>
            <person name="Vilgalys R."/>
            <person name="Ruytinx J."/>
            <person name="Liao H.L."/>
            <person name="Branco S."/>
            <person name="Kuo A."/>
            <person name="LaButti K."/>
            <person name="Lipzen A."/>
            <person name="Andreopoulos W."/>
            <person name="Pangilinan J."/>
            <person name="Riley R."/>
            <person name="Hundley H."/>
            <person name="Na H."/>
            <person name="Barry K."/>
            <person name="Grigoriev I.V."/>
            <person name="Stajich J.E."/>
            <person name="Kennedy P.G."/>
        </authorList>
    </citation>
    <scope>NUCLEOTIDE SEQUENCE</scope>
    <source>
        <strain evidence="2">FC203</strain>
    </source>
</reference>
<dbReference type="AlphaFoldDB" id="A0AAD4EIU1"/>
<dbReference type="Proteomes" id="UP001195769">
    <property type="component" value="Unassembled WGS sequence"/>
</dbReference>
<accession>A0AAD4EIU1</accession>
<comment type="caution">
    <text evidence="2">The sequence shown here is derived from an EMBL/GenBank/DDBJ whole genome shotgun (WGS) entry which is preliminary data.</text>
</comment>
<keyword evidence="1" id="KW-0732">Signal</keyword>
<feature type="signal peptide" evidence="1">
    <location>
        <begin position="1"/>
        <end position="28"/>
    </location>
</feature>
<evidence type="ECO:0000256" key="1">
    <source>
        <dbReference type="SAM" id="SignalP"/>
    </source>
</evidence>
<organism evidence="2 3">
    <name type="scientific">Suillus fuscotomentosus</name>
    <dbReference type="NCBI Taxonomy" id="1912939"/>
    <lineage>
        <taxon>Eukaryota</taxon>
        <taxon>Fungi</taxon>
        <taxon>Dikarya</taxon>
        <taxon>Basidiomycota</taxon>
        <taxon>Agaricomycotina</taxon>
        <taxon>Agaricomycetes</taxon>
        <taxon>Agaricomycetidae</taxon>
        <taxon>Boletales</taxon>
        <taxon>Suillineae</taxon>
        <taxon>Suillaceae</taxon>
        <taxon>Suillus</taxon>
    </lineage>
</organism>
<protein>
    <recommendedName>
        <fullName evidence="4">Secreted protein</fullName>
    </recommendedName>
</protein>